<dbReference type="FunFam" id="3.30.40.10:FF:000060">
    <property type="entry name" value="ubiquitin conjugation factor E4 B"/>
    <property type="match status" value="1"/>
</dbReference>
<comment type="similarity">
    <text evidence="5">Belongs to the ubiquitin conjugation factor E4 family.</text>
</comment>
<evidence type="ECO:0000256" key="4">
    <source>
        <dbReference type="ARBA" id="ARBA00004906"/>
    </source>
</evidence>
<evidence type="ECO:0000313" key="19">
    <source>
        <dbReference type="Proteomes" id="UP000009022"/>
    </source>
</evidence>
<proteinExistence type="inferred from homology"/>
<protein>
    <recommendedName>
        <fullName evidence="14">Ubiquitin conjugation factor E4 B</fullName>
        <ecNumber evidence="6">2.3.2.27</ecNumber>
    </recommendedName>
    <alternativeName>
        <fullName evidence="16">RING-type E3 ubiquitin transferase E4 B</fullName>
    </alternativeName>
    <alternativeName>
        <fullName evidence="15">Ubiquitin fusion degradation protein 2</fullName>
    </alternativeName>
</protein>
<dbReference type="PANTHER" id="PTHR13931">
    <property type="entry name" value="UBIQUITINATION FACTOR E4"/>
    <property type="match status" value="1"/>
</dbReference>
<dbReference type="AlphaFoldDB" id="B3RZA9"/>
<dbReference type="PROSITE" id="PS51698">
    <property type="entry name" value="U_BOX"/>
    <property type="match status" value="1"/>
</dbReference>
<comment type="function">
    <text evidence="13">Ubiquitin-protein ligase that probably functions as an E3 ligase in conjunction with specific E1 and E2 ligases. May also function as an E4 ligase mediating the assembly of polyubiquitin chains on substrates ubiquitinated by another E3 ubiquitin ligase. May regulate myosin assembly in striated muscles together with STUB1 and VCP/p97 by targeting myosin chaperone UNC45B for proteasomal degradation.</text>
</comment>
<accession>B3RZA9</accession>
<evidence type="ECO:0000256" key="15">
    <source>
        <dbReference type="ARBA" id="ARBA00081821"/>
    </source>
</evidence>
<evidence type="ECO:0000256" key="7">
    <source>
        <dbReference type="ARBA" id="ARBA00022490"/>
    </source>
</evidence>
<dbReference type="KEGG" id="tad:TRIADDRAFT_26472"/>
<evidence type="ECO:0000256" key="5">
    <source>
        <dbReference type="ARBA" id="ARBA00007434"/>
    </source>
</evidence>
<evidence type="ECO:0000256" key="9">
    <source>
        <dbReference type="ARBA" id="ARBA00022679"/>
    </source>
</evidence>
<dbReference type="CTD" id="6754549"/>
<dbReference type="PhylomeDB" id="B3RZA9"/>
<dbReference type="UniPathway" id="UPA00143"/>
<keyword evidence="9" id="KW-0808">Transferase</keyword>
<comment type="pathway">
    <text evidence="4">Protein modification; protein ubiquitination.</text>
</comment>
<reference evidence="18 19" key="1">
    <citation type="journal article" date="2008" name="Nature">
        <title>The Trichoplax genome and the nature of placozoans.</title>
        <authorList>
            <person name="Srivastava M."/>
            <person name="Begovic E."/>
            <person name="Chapman J."/>
            <person name="Putnam N.H."/>
            <person name="Hellsten U."/>
            <person name="Kawashima T."/>
            <person name="Kuo A."/>
            <person name="Mitros T."/>
            <person name="Salamov A."/>
            <person name="Carpenter M.L."/>
            <person name="Signorovitch A.Y."/>
            <person name="Moreno M.A."/>
            <person name="Kamm K."/>
            <person name="Grimwood J."/>
            <person name="Schmutz J."/>
            <person name="Shapiro H."/>
            <person name="Grigoriev I.V."/>
            <person name="Buss L.W."/>
            <person name="Schierwater B."/>
            <person name="Dellaporta S.L."/>
            <person name="Rokhsar D.S."/>
        </authorList>
    </citation>
    <scope>NUCLEOTIDE SEQUENCE [LARGE SCALE GENOMIC DNA]</scope>
    <source>
        <strain evidence="18 19">Grell-BS-1999</strain>
    </source>
</reference>
<dbReference type="FunCoup" id="B3RZA9">
    <property type="interactions" value="2545"/>
</dbReference>
<dbReference type="EC" id="2.3.2.27" evidence="6"/>
<evidence type="ECO:0000256" key="16">
    <source>
        <dbReference type="ARBA" id="ARBA00083610"/>
    </source>
</evidence>
<dbReference type="GeneID" id="6754549"/>
<evidence type="ECO:0000256" key="3">
    <source>
        <dbReference type="ARBA" id="ARBA00004496"/>
    </source>
</evidence>
<dbReference type="InterPro" id="IPR019474">
    <property type="entry name" value="Ub_conjug_fac_E4_core"/>
</dbReference>
<dbReference type="RefSeq" id="XP_002113697.1">
    <property type="nucleotide sequence ID" value="XM_002113661.1"/>
</dbReference>
<keyword evidence="19" id="KW-1185">Reference proteome</keyword>
<dbReference type="SMART" id="SM00504">
    <property type="entry name" value="Ubox"/>
    <property type="match status" value="1"/>
</dbReference>
<evidence type="ECO:0000259" key="17">
    <source>
        <dbReference type="PROSITE" id="PS51698"/>
    </source>
</evidence>
<sequence>MIIPQIFVPVVMGLMQAVKSITLADYNEYQAVYKVMTELCDIKFENRRPICRLLTTLPTWLPAAITKCSARELERLSVLGPFFGMSLFADDCPRLAEKYFAETPNQYDLKMIKKNLQRAIQFVRTSMFNVVHSMLITNDCKEFILSYIATVLTRNKKRAQMQVEDSLVSSDGFMLNFLSVLQTLCAKIKLEKVDPYYLHSSRCRIDITETTRLNCSKEQLEHLVIPEESLRREPNFNTECFFMAIHAFHISLLPCCRKCLRRGRILRDMSRMLDELQTQESTWKNLPIAARNKAAIKKWKDQIKHLKQMKVCSTIALNDDSVLSKSMQLCGMVARWLTSLVAVDKTKGVILPLPNNCPIVFGALPEYFIEDTVDFLLFYLQHCPCGISSDPSLPDIAELLVVFICTSHYIINPYLVAKLVEVIFAASPAVQGSTRRIFDEIRSNPFSTYLPSALMKFYIDVESTGGSNEFYDKFSIRYHISVILKCLWSDIKHQESSFSDRISQGYFIQFINMLINDTTFLLDESLDTLKSIHNAQEQMEDTVAWGKLSSESQQQRQQNLAMNERQCRSYLMLANETVSLFHYLTGQVKAVFIREEIRDRLAVMLNFNLRQLCGPKCRHLKVRSPEKYNFQPKALLDQLTDIYLHLDDDIFIKSVASDQRSYSRELFNDVSRCLRKNNIKPPTSIELFECFAERVAEEHASYAVMELDLDDAPDEFKDPLMDTIMTEPVELPSGVIMDRSIIYRHLLNSSTDPFNRQSLTVEMLKPVPELKQRIQKYIHSKRFRQT</sequence>
<keyword evidence="12" id="KW-0539">Nucleus</keyword>
<dbReference type="GO" id="GO:0005737">
    <property type="term" value="C:cytoplasm"/>
    <property type="evidence" value="ECO:0000318"/>
    <property type="project" value="GO_Central"/>
</dbReference>
<evidence type="ECO:0000256" key="14">
    <source>
        <dbReference type="ARBA" id="ARBA00072779"/>
    </source>
</evidence>
<evidence type="ECO:0000256" key="6">
    <source>
        <dbReference type="ARBA" id="ARBA00012483"/>
    </source>
</evidence>
<dbReference type="InParanoid" id="B3RZA9"/>
<dbReference type="GO" id="GO:0036503">
    <property type="term" value="P:ERAD pathway"/>
    <property type="evidence" value="ECO:0000318"/>
    <property type="project" value="GO_Central"/>
</dbReference>
<organism evidence="18 19">
    <name type="scientific">Trichoplax adhaerens</name>
    <name type="common">Trichoplax reptans</name>
    <dbReference type="NCBI Taxonomy" id="10228"/>
    <lineage>
        <taxon>Eukaryota</taxon>
        <taxon>Metazoa</taxon>
        <taxon>Placozoa</taxon>
        <taxon>Uniplacotomia</taxon>
        <taxon>Trichoplacea</taxon>
        <taxon>Trichoplacidae</taxon>
        <taxon>Trichoplax</taxon>
    </lineage>
</organism>
<dbReference type="GO" id="GO:0006511">
    <property type="term" value="P:ubiquitin-dependent protein catabolic process"/>
    <property type="evidence" value="ECO:0007669"/>
    <property type="project" value="InterPro"/>
</dbReference>
<dbReference type="InterPro" id="IPR045132">
    <property type="entry name" value="UBE4"/>
</dbReference>
<dbReference type="EMBL" id="DS985246">
    <property type="protein sequence ID" value="EDV24171.1"/>
    <property type="molecule type" value="Genomic_DNA"/>
</dbReference>
<evidence type="ECO:0000256" key="8">
    <source>
        <dbReference type="ARBA" id="ARBA00022553"/>
    </source>
</evidence>
<dbReference type="Proteomes" id="UP000009022">
    <property type="component" value="Unassembled WGS sequence"/>
</dbReference>
<evidence type="ECO:0000256" key="2">
    <source>
        <dbReference type="ARBA" id="ARBA00004123"/>
    </source>
</evidence>
<gene>
    <name evidence="18" type="ORF">TRIADDRAFT_26472</name>
</gene>
<keyword evidence="11" id="KW-0007">Acetylation</keyword>
<evidence type="ECO:0000256" key="12">
    <source>
        <dbReference type="ARBA" id="ARBA00023242"/>
    </source>
</evidence>
<dbReference type="PANTHER" id="PTHR13931:SF2">
    <property type="entry name" value="UBIQUITIN CONJUGATION FACTOR E4 B"/>
    <property type="match status" value="1"/>
</dbReference>
<dbReference type="Gene3D" id="3.30.40.10">
    <property type="entry name" value="Zinc/RING finger domain, C3HC4 (zinc finger)"/>
    <property type="match status" value="1"/>
</dbReference>
<dbReference type="Pfam" id="PF10408">
    <property type="entry name" value="Ufd2P_core"/>
    <property type="match status" value="1"/>
</dbReference>
<dbReference type="GO" id="GO:0000209">
    <property type="term" value="P:protein polyubiquitination"/>
    <property type="evidence" value="ECO:0000318"/>
    <property type="project" value="GO_Central"/>
</dbReference>
<comment type="catalytic activity">
    <reaction evidence="1">
        <text>S-ubiquitinyl-[E2 ubiquitin-conjugating enzyme]-L-cysteine + [acceptor protein]-L-lysine = [E2 ubiquitin-conjugating enzyme]-L-cysteine + N(6)-ubiquitinyl-[acceptor protein]-L-lysine.</text>
        <dbReference type="EC" id="2.3.2.27"/>
    </reaction>
</comment>
<dbReference type="OMA" id="SNAFMTN"/>
<feature type="domain" description="U-box" evidence="17">
    <location>
        <begin position="711"/>
        <end position="784"/>
    </location>
</feature>
<evidence type="ECO:0000256" key="1">
    <source>
        <dbReference type="ARBA" id="ARBA00000900"/>
    </source>
</evidence>
<evidence type="ECO:0000256" key="10">
    <source>
        <dbReference type="ARBA" id="ARBA00022786"/>
    </source>
</evidence>
<evidence type="ECO:0000256" key="13">
    <source>
        <dbReference type="ARBA" id="ARBA00056267"/>
    </source>
</evidence>
<dbReference type="InterPro" id="IPR013083">
    <property type="entry name" value="Znf_RING/FYVE/PHD"/>
</dbReference>
<dbReference type="GO" id="GO:0005634">
    <property type="term" value="C:nucleus"/>
    <property type="evidence" value="ECO:0000318"/>
    <property type="project" value="GO_Central"/>
</dbReference>
<keyword evidence="7" id="KW-0963">Cytoplasm</keyword>
<dbReference type="Pfam" id="PF04564">
    <property type="entry name" value="U-box"/>
    <property type="match status" value="1"/>
</dbReference>
<dbReference type="OrthoDB" id="20295at2759"/>
<keyword evidence="8" id="KW-0597">Phosphoprotein</keyword>
<dbReference type="CDD" id="cd16658">
    <property type="entry name" value="RING-Ubox_UBE4B"/>
    <property type="match status" value="1"/>
</dbReference>
<evidence type="ECO:0000256" key="11">
    <source>
        <dbReference type="ARBA" id="ARBA00022990"/>
    </source>
</evidence>
<dbReference type="GO" id="GO:0000151">
    <property type="term" value="C:ubiquitin ligase complex"/>
    <property type="evidence" value="ECO:0007669"/>
    <property type="project" value="InterPro"/>
</dbReference>
<dbReference type="SUPFAM" id="SSF57850">
    <property type="entry name" value="RING/U-box"/>
    <property type="match status" value="1"/>
</dbReference>
<dbReference type="STRING" id="10228.B3RZA9"/>
<dbReference type="InterPro" id="IPR003613">
    <property type="entry name" value="Ubox_domain"/>
</dbReference>
<evidence type="ECO:0000313" key="18">
    <source>
        <dbReference type="EMBL" id="EDV24171.1"/>
    </source>
</evidence>
<dbReference type="HOGENOM" id="CLU_003224_2_1_1"/>
<dbReference type="eggNOG" id="KOG2042">
    <property type="taxonomic scope" value="Eukaryota"/>
</dbReference>
<name>B3RZA9_TRIAD</name>
<comment type="subcellular location">
    <subcellularLocation>
        <location evidence="3">Cytoplasm</location>
    </subcellularLocation>
    <subcellularLocation>
        <location evidence="2">Nucleus</location>
    </subcellularLocation>
</comment>
<dbReference type="GO" id="GO:0034450">
    <property type="term" value="F:ubiquitin-ubiquitin ligase activity"/>
    <property type="evidence" value="ECO:0000318"/>
    <property type="project" value="GO_Central"/>
</dbReference>
<keyword evidence="10" id="KW-0833">Ubl conjugation pathway</keyword>